<gene>
    <name evidence="2" type="ORF">HNY73_001045</name>
</gene>
<comment type="caution">
    <text evidence="2">The sequence shown here is derived from an EMBL/GenBank/DDBJ whole genome shotgun (WGS) entry which is preliminary data.</text>
</comment>
<protein>
    <submittedName>
        <fullName evidence="2">Uncharacterized protein</fullName>
    </submittedName>
</protein>
<feature type="transmembrane region" description="Helical" evidence="1">
    <location>
        <begin position="197"/>
        <end position="214"/>
    </location>
</feature>
<reference evidence="2" key="2">
    <citation type="submission" date="2020-06" db="EMBL/GenBank/DDBJ databases">
        <authorList>
            <person name="Sheffer M."/>
        </authorList>
    </citation>
    <scope>NUCLEOTIDE SEQUENCE</scope>
</reference>
<keyword evidence="1" id="KW-0812">Transmembrane</keyword>
<evidence type="ECO:0000256" key="1">
    <source>
        <dbReference type="SAM" id="Phobius"/>
    </source>
</evidence>
<feature type="transmembrane region" description="Helical" evidence="1">
    <location>
        <begin position="110"/>
        <end position="131"/>
    </location>
</feature>
<dbReference type="Gene3D" id="3.40.50.1010">
    <property type="entry name" value="5'-nuclease"/>
    <property type="match status" value="1"/>
</dbReference>
<keyword evidence="1" id="KW-0472">Membrane</keyword>
<dbReference type="EMBL" id="JABXBU010000001">
    <property type="protein sequence ID" value="KAF8796699.1"/>
    <property type="molecule type" value="Genomic_DNA"/>
</dbReference>
<sequence length="906" mass="103750">MGIHNFTKLIQPFYNPSKVAEFYDCILVDAQSFIYEAINYSLLPVNSPEFLHDVCKIVVKEFANTIAHILNSSRPDHVQIIISFDGEGVPMKWPTQRKRRSCKKFNEKDVYRFALFGNNMVSIGLFISIYGNGNKMSNLKLIQWIERLLFGGDVVSTPPELRNVALQLQSKGFDIATTMHQGDCQSKQFFFENKGSMWWPVVVFILLCYYYFFVSSSIPIVEKPKTQEPTPKFTSSSFVFNQGKVEYSNLQGGFWQFELNDNFYFHNGQIIDKDECFGKPSGTLIKAQGKNLYHYIQQEQLNSNKNGNFKIHVQEALQHGHIFYFKCHDNHIESLSTCPPGQIFEQSCVSINPCSHQPDGTLIADSFDKQYYYMCPKGRFKCPPGTFFLLDACHSESKLEQVCLNDPKFTFSINANSFIHCIKGKPQIVTCPPGNIVFKHKCIPDVCMNQPDGTKIPFPKENLGPFLFSTGYYTCKENQIKESTECPTEWDKYNSKGDNILFLPQVFHNGKCSIPEFCVNVSSNDPDIVVPAYDFTKNVKNWQNSLLFDRAIGFKCRQNQKIQFNAPPGQHIYDFKLTSACDAPGKRVVIGNQFNRYYDCDKQTIVSCPINSFFDGTLCKSSIPNAHKYKNLDIFKFNNLKFNWVEPWNYSKEASVETTCQHPESIYVSGYNICAHPDCHKFPFLKQLKAHIQVDQYSKCTFQNGKISKVKTARKKHFNFWTQRKSIQPEQCIPGSRIKSGHFILDSVLYATCDSKQPFVFCPSAETSHIAPIENSFACVPKDNVFESILKANTSETFLENHLDYIIPSPGSILKINGKTHPYNPNGIKIDNNPVAIWSDKDVRLIFKMLVNYPPNTYFENKQLKAYKDPNRIFVTRYMSGSTKNAIDFCSYNVQESVDGFRPDAN</sequence>
<dbReference type="Proteomes" id="UP000807504">
    <property type="component" value="Unassembled WGS sequence"/>
</dbReference>
<keyword evidence="3" id="KW-1185">Reference proteome</keyword>
<proteinExistence type="predicted"/>
<name>A0A8T0G4A9_ARGBR</name>
<reference evidence="2" key="1">
    <citation type="journal article" date="2020" name="bioRxiv">
        <title>Chromosome-level reference genome of the European wasp spider Argiope bruennichi: a resource for studies on range expansion and evolutionary adaptation.</title>
        <authorList>
            <person name="Sheffer M.M."/>
            <person name="Hoppe A."/>
            <person name="Krehenwinkel H."/>
            <person name="Uhl G."/>
            <person name="Kuss A.W."/>
            <person name="Jensen L."/>
            <person name="Jensen C."/>
            <person name="Gillespie R.G."/>
            <person name="Hoff K.J."/>
            <person name="Prost S."/>
        </authorList>
    </citation>
    <scope>NUCLEOTIDE SEQUENCE</scope>
</reference>
<dbReference type="AlphaFoldDB" id="A0A8T0G4A9"/>
<keyword evidence="1" id="KW-1133">Transmembrane helix</keyword>
<evidence type="ECO:0000313" key="2">
    <source>
        <dbReference type="EMBL" id="KAF8796699.1"/>
    </source>
</evidence>
<evidence type="ECO:0000313" key="3">
    <source>
        <dbReference type="Proteomes" id="UP000807504"/>
    </source>
</evidence>
<organism evidence="2 3">
    <name type="scientific">Argiope bruennichi</name>
    <name type="common">Wasp spider</name>
    <name type="synonym">Aranea bruennichi</name>
    <dbReference type="NCBI Taxonomy" id="94029"/>
    <lineage>
        <taxon>Eukaryota</taxon>
        <taxon>Metazoa</taxon>
        <taxon>Ecdysozoa</taxon>
        <taxon>Arthropoda</taxon>
        <taxon>Chelicerata</taxon>
        <taxon>Arachnida</taxon>
        <taxon>Araneae</taxon>
        <taxon>Araneomorphae</taxon>
        <taxon>Entelegynae</taxon>
        <taxon>Araneoidea</taxon>
        <taxon>Araneidae</taxon>
        <taxon>Argiope</taxon>
    </lineage>
</organism>
<accession>A0A8T0G4A9</accession>